<dbReference type="Pfam" id="PF22834">
    <property type="entry name" value="Polo_box_4"/>
    <property type="match status" value="1"/>
</dbReference>
<name>A0A8W8ILL5_MAGGI</name>
<sequence length="920" mass="103827">MTSPALMVLYSNDAVEVRYSDQSCLQVAPCGSTFVHHESPKEVLHPAHGMKTISQRSEFVTSDYRHKLIQALDFRNRFAERPFLCNELILPDQIVPLYANIKEAAWPKSVEDCEIDYLPDGSVRLLSADEYASIVLSPHKQDFTVCYLSQISSEPPKPKRNRHQKTNHKTKSSNKPSECSKETLEATLRSSSFHKDDELNIHSSSHRGSHPGQGFEEGGLDESLSKQARSELNISPISMASSLRSPHTSPESQQECNKFHRYSTPTNHSPDGNADDGIEIGGKKSAFKHYRHSQNQGSDGSFLEVIESQKTSTTSVNQQNTKSGINANDSLKGSSGQVVHSDSSKRISTSTQQLNKSSQRDVLPGTPLSSPSRDSAHSSFNSQQSEQDSVEGASPRCLYTWVTRHFSCDECPVAWRHPLNMARSMINQREEQEKKMLDGCVTKKKDSTLQKFSKDQYCMCPLPTPLPLTCPAQHLHKLQSSYIYDDEKNSLDNLTTFKQGRLKVLMVEGVIFRILQLSSTRVLEIYPGDGSVIVSQGVKGLYYKHLSPYGDRSEVEERSYSIKALPPPTPGTLYSVEKLIKRAYRFYNQANQEDKILTKADVCCWKQQSLVIDLLPNSVLEECTVPDFGRFTAFSSGHVRIVFNDRTSLDMWCDFSKRLECCIQHSEGIHRQQCQSNGEGGMPTALKVNADLREGFCKLLLPNGQYQVVDVKKPGLYRKYTDAAIEWSLWVNSLPSQRKEFYTKWQQQQSDEQMVHRELQKIKCFNYIVDHTAPRGDGGIEHNTRSKGVMNQAAGSMDQMRGQEQHDTYLSASQTLSLQQNTHSRSQLHVHFSPPSASNSIYPFRTQDNSHMSHSSYPIRTQDNSHMSMQSQHSSISRSQSVPFSSNLEMMQGFDSVREALLKTSKVIHDIDDILDKRKT</sequence>
<feature type="compositionally biased region" description="Polar residues" evidence="1">
    <location>
        <begin position="240"/>
        <end position="256"/>
    </location>
</feature>
<evidence type="ECO:0000313" key="7">
    <source>
        <dbReference type="Proteomes" id="UP000005408"/>
    </source>
</evidence>
<dbReference type="Pfam" id="PF15025">
    <property type="entry name" value="C5orf34-like_N"/>
    <property type="match status" value="1"/>
</dbReference>
<feature type="compositionally biased region" description="Low complexity" evidence="1">
    <location>
        <begin position="865"/>
        <end position="879"/>
    </location>
</feature>
<evidence type="ECO:0008006" key="8">
    <source>
        <dbReference type="Google" id="ProtNLM"/>
    </source>
</evidence>
<dbReference type="Proteomes" id="UP000005408">
    <property type="component" value="Unassembled WGS sequence"/>
</dbReference>
<dbReference type="InterPro" id="IPR027830">
    <property type="entry name" value="C5orf34-like_N"/>
</dbReference>
<dbReference type="InterPro" id="IPR027865">
    <property type="entry name" value="C5orf34-like_C"/>
</dbReference>
<dbReference type="PANTHER" id="PTHR34531">
    <property type="entry name" value="ZGC:153352"/>
    <property type="match status" value="1"/>
</dbReference>
<protein>
    <recommendedName>
        <fullName evidence="8">DUF4524 domain-containing protein</fullName>
    </recommendedName>
</protein>
<evidence type="ECO:0000313" key="6">
    <source>
        <dbReference type="EnsemblMetazoa" id="G14699.1:cds"/>
    </source>
</evidence>
<feature type="domain" description="C5orf34-like C-terminal" evidence="2">
    <location>
        <begin position="617"/>
        <end position="728"/>
    </location>
</feature>
<feature type="domain" description="C5orf34-like" evidence="5">
    <location>
        <begin position="502"/>
        <end position="586"/>
    </location>
</feature>
<evidence type="ECO:0000259" key="4">
    <source>
        <dbReference type="Pfam" id="PF22833"/>
    </source>
</evidence>
<dbReference type="OMA" id="ETIHPAH"/>
<feature type="compositionally biased region" description="Basic residues" evidence="1">
    <location>
        <begin position="158"/>
        <end position="172"/>
    </location>
</feature>
<evidence type="ECO:0000259" key="3">
    <source>
        <dbReference type="Pfam" id="PF15025"/>
    </source>
</evidence>
<evidence type="ECO:0000259" key="5">
    <source>
        <dbReference type="Pfam" id="PF22834"/>
    </source>
</evidence>
<feature type="compositionally biased region" description="Polar residues" evidence="1">
    <location>
        <begin position="367"/>
        <end position="387"/>
    </location>
</feature>
<dbReference type="InterPro" id="IPR053901">
    <property type="entry name" value="C5orf34-like"/>
</dbReference>
<dbReference type="EnsemblMetazoa" id="G14699.1">
    <property type="protein sequence ID" value="G14699.1:cds"/>
    <property type="gene ID" value="G14699"/>
</dbReference>
<dbReference type="EnsemblMetazoa" id="G14699.2">
    <property type="protein sequence ID" value="G14699.2:cds"/>
    <property type="gene ID" value="G14699"/>
</dbReference>
<dbReference type="InterPro" id="IPR053899">
    <property type="entry name" value="C5orf34-like_2nd"/>
</dbReference>
<feature type="region of interest" description="Disordered" evidence="1">
    <location>
        <begin position="240"/>
        <end position="280"/>
    </location>
</feature>
<dbReference type="Pfam" id="PF22833">
    <property type="entry name" value="C5orf34_2nd"/>
    <property type="match status" value="1"/>
</dbReference>
<feature type="region of interest" description="Disordered" evidence="1">
    <location>
        <begin position="849"/>
        <end position="879"/>
    </location>
</feature>
<feature type="region of interest" description="Disordered" evidence="1">
    <location>
        <begin position="154"/>
        <end position="220"/>
    </location>
</feature>
<evidence type="ECO:0000256" key="1">
    <source>
        <dbReference type="SAM" id="MobiDB-lite"/>
    </source>
</evidence>
<organism evidence="6 7">
    <name type="scientific">Magallana gigas</name>
    <name type="common">Pacific oyster</name>
    <name type="synonym">Crassostrea gigas</name>
    <dbReference type="NCBI Taxonomy" id="29159"/>
    <lineage>
        <taxon>Eukaryota</taxon>
        <taxon>Metazoa</taxon>
        <taxon>Spiralia</taxon>
        <taxon>Lophotrochozoa</taxon>
        <taxon>Mollusca</taxon>
        <taxon>Bivalvia</taxon>
        <taxon>Autobranchia</taxon>
        <taxon>Pteriomorphia</taxon>
        <taxon>Ostreida</taxon>
        <taxon>Ostreoidea</taxon>
        <taxon>Ostreidae</taxon>
        <taxon>Magallana</taxon>
    </lineage>
</organism>
<dbReference type="InterPro" id="IPR053900">
    <property type="entry name" value="C5orf34-like_dom"/>
</dbReference>
<feature type="domain" description="C5orf34-like N-terminal" evidence="3">
    <location>
        <begin position="7"/>
        <end position="76"/>
    </location>
</feature>
<reference evidence="6" key="1">
    <citation type="submission" date="2022-08" db="UniProtKB">
        <authorList>
            <consortium name="EnsemblMetazoa"/>
        </authorList>
    </citation>
    <scope>IDENTIFICATION</scope>
    <source>
        <strain evidence="6">05x7-T-G4-1.051#20</strain>
    </source>
</reference>
<feature type="domain" description="C5orf34-like second" evidence="4">
    <location>
        <begin position="120"/>
        <end position="422"/>
    </location>
</feature>
<feature type="region of interest" description="Disordered" evidence="1">
    <location>
        <begin position="310"/>
        <end position="389"/>
    </location>
</feature>
<proteinExistence type="predicted"/>
<dbReference type="Pfam" id="PF15016">
    <property type="entry name" value="C5orf34_C"/>
    <property type="match status" value="1"/>
</dbReference>
<feature type="compositionally biased region" description="Polar residues" evidence="1">
    <location>
        <begin position="310"/>
        <end position="357"/>
    </location>
</feature>
<dbReference type="AlphaFoldDB" id="A0A8W8ILL5"/>
<accession>A0A8W8ILL5</accession>
<feature type="compositionally biased region" description="Polar residues" evidence="1">
    <location>
        <begin position="849"/>
        <end position="864"/>
    </location>
</feature>
<evidence type="ECO:0000259" key="2">
    <source>
        <dbReference type="Pfam" id="PF15016"/>
    </source>
</evidence>
<dbReference type="OrthoDB" id="75908at2759"/>
<keyword evidence="7" id="KW-1185">Reference proteome</keyword>
<dbReference type="PANTHER" id="PTHR34531:SF1">
    <property type="entry name" value="CHROMOSOME 5 OPEN READING FRAME 34"/>
    <property type="match status" value="1"/>
</dbReference>